<dbReference type="EMBL" id="JACEIK010005032">
    <property type="protein sequence ID" value="MCE0480558.1"/>
    <property type="molecule type" value="Genomic_DNA"/>
</dbReference>
<protein>
    <submittedName>
        <fullName evidence="1">Uncharacterized protein</fullName>
    </submittedName>
</protein>
<name>A0ABS8VIE0_DATST</name>
<comment type="caution">
    <text evidence="1">The sequence shown here is derived from an EMBL/GenBank/DDBJ whole genome shotgun (WGS) entry which is preliminary data.</text>
</comment>
<keyword evidence="2" id="KW-1185">Reference proteome</keyword>
<organism evidence="1 2">
    <name type="scientific">Datura stramonium</name>
    <name type="common">Jimsonweed</name>
    <name type="synonym">Common thornapple</name>
    <dbReference type="NCBI Taxonomy" id="4076"/>
    <lineage>
        <taxon>Eukaryota</taxon>
        <taxon>Viridiplantae</taxon>
        <taxon>Streptophyta</taxon>
        <taxon>Embryophyta</taxon>
        <taxon>Tracheophyta</taxon>
        <taxon>Spermatophyta</taxon>
        <taxon>Magnoliopsida</taxon>
        <taxon>eudicotyledons</taxon>
        <taxon>Gunneridae</taxon>
        <taxon>Pentapetalae</taxon>
        <taxon>asterids</taxon>
        <taxon>lamiids</taxon>
        <taxon>Solanales</taxon>
        <taxon>Solanaceae</taxon>
        <taxon>Solanoideae</taxon>
        <taxon>Datureae</taxon>
        <taxon>Datura</taxon>
    </lineage>
</organism>
<reference evidence="1 2" key="1">
    <citation type="journal article" date="2021" name="BMC Genomics">
        <title>Datura genome reveals duplications of psychoactive alkaloid biosynthetic genes and high mutation rate following tissue culture.</title>
        <authorList>
            <person name="Rajewski A."/>
            <person name="Carter-House D."/>
            <person name="Stajich J."/>
            <person name="Litt A."/>
        </authorList>
    </citation>
    <scope>NUCLEOTIDE SEQUENCE [LARGE SCALE GENOMIC DNA]</scope>
    <source>
        <strain evidence="1">AR-01</strain>
    </source>
</reference>
<accession>A0ABS8VIE0</accession>
<feature type="non-terminal residue" evidence="1">
    <location>
        <position position="122"/>
    </location>
</feature>
<evidence type="ECO:0000313" key="2">
    <source>
        <dbReference type="Proteomes" id="UP000823775"/>
    </source>
</evidence>
<evidence type="ECO:0000313" key="1">
    <source>
        <dbReference type="EMBL" id="MCE0480558.1"/>
    </source>
</evidence>
<sequence>MAKDLLERELRLLLCGGGDGGGKERRGRGRRRRGFLGCFLGRQRGRRREGKGTTAAQRGEGEGIWQVVAGDEGEGREREGCCGALELGEGRERRDPLDQKEWTARIDYRINGSGRGYIHLSR</sequence>
<gene>
    <name evidence="1" type="ORF">HAX54_037525</name>
</gene>
<dbReference type="Proteomes" id="UP000823775">
    <property type="component" value="Unassembled WGS sequence"/>
</dbReference>
<proteinExistence type="predicted"/>